<dbReference type="AlphaFoldDB" id="A0A512M310"/>
<name>A0A512M310_9BACT</name>
<dbReference type="EMBL" id="BKAG01000002">
    <property type="protein sequence ID" value="GEP41134.1"/>
    <property type="molecule type" value="Genomic_DNA"/>
</dbReference>
<gene>
    <name evidence="1" type="ORF">BGE01nite_04250</name>
</gene>
<dbReference type="Proteomes" id="UP000321577">
    <property type="component" value="Unassembled WGS sequence"/>
</dbReference>
<accession>A0A512M310</accession>
<sequence length="58" mass="6442">MNKHNNLLDTSPIKVSRQNERCLCGVPLSLLLFPPQRAEVFFDVSDKGVEVASAAWTV</sequence>
<comment type="caution">
    <text evidence="1">The sequence shown here is derived from an EMBL/GenBank/DDBJ whole genome shotgun (WGS) entry which is preliminary data.</text>
</comment>
<keyword evidence="2" id="KW-1185">Reference proteome</keyword>
<evidence type="ECO:0000313" key="2">
    <source>
        <dbReference type="Proteomes" id="UP000321577"/>
    </source>
</evidence>
<reference evidence="1 2" key="1">
    <citation type="submission" date="2019-07" db="EMBL/GenBank/DDBJ databases">
        <title>Whole genome shotgun sequence of Brevifollis gellanilyticus NBRC 108608.</title>
        <authorList>
            <person name="Hosoyama A."/>
            <person name="Uohara A."/>
            <person name="Ohji S."/>
            <person name="Ichikawa N."/>
        </authorList>
    </citation>
    <scope>NUCLEOTIDE SEQUENCE [LARGE SCALE GENOMIC DNA]</scope>
    <source>
        <strain evidence="1 2">NBRC 108608</strain>
    </source>
</reference>
<organism evidence="1 2">
    <name type="scientific">Brevifollis gellanilyticus</name>
    <dbReference type="NCBI Taxonomy" id="748831"/>
    <lineage>
        <taxon>Bacteria</taxon>
        <taxon>Pseudomonadati</taxon>
        <taxon>Verrucomicrobiota</taxon>
        <taxon>Verrucomicrobiia</taxon>
        <taxon>Verrucomicrobiales</taxon>
        <taxon>Verrucomicrobiaceae</taxon>
    </lineage>
</organism>
<protein>
    <submittedName>
        <fullName evidence="1">Uncharacterized protein</fullName>
    </submittedName>
</protein>
<proteinExistence type="predicted"/>
<evidence type="ECO:0000313" key="1">
    <source>
        <dbReference type="EMBL" id="GEP41134.1"/>
    </source>
</evidence>